<evidence type="ECO:0000313" key="4">
    <source>
        <dbReference type="EMBL" id="QYZ69841.1"/>
    </source>
</evidence>
<dbReference type="EMBL" id="CP069370">
    <property type="protein sequence ID" value="QYZ69841.1"/>
    <property type="molecule type" value="Genomic_DNA"/>
</dbReference>
<dbReference type="PANTHER" id="PTHR43179">
    <property type="entry name" value="RHAMNOSYLTRANSFERASE WBBL"/>
    <property type="match status" value="1"/>
</dbReference>
<comment type="similarity">
    <text evidence="1">Belongs to the glycosyltransferase 2 family.</text>
</comment>
<organism evidence="4 5">
    <name type="scientific">Neotabrizicola shimadae</name>
    <dbReference type="NCBI Taxonomy" id="2807096"/>
    <lineage>
        <taxon>Bacteria</taxon>
        <taxon>Pseudomonadati</taxon>
        <taxon>Pseudomonadota</taxon>
        <taxon>Alphaproteobacteria</taxon>
        <taxon>Rhodobacterales</taxon>
        <taxon>Paracoccaceae</taxon>
        <taxon>Neotabrizicola</taxon>
    </lineage>
</organism>
<name>A0A8G0ZQZ7_9RHOB</name>
<keyword evidence="5" id="KW-1185">Reference proteome</keyword>
<dbReference type="CDD" id="cd00761">
    <property type="entry name" value="Glyco_tranf_GTA_type"/>
    <property type="match status" value="1"/>
</dbReference>
<accession>A0A8G0ZQZ7</accession>
<protein>
    <submittedName>
        <fullName evidence="4">Glycosyltransferase</fullName>
    </submittedName>
</protein>
<dbReference type="Gene3D" id="3.90.550.10">
    <property type="entry name" value="Spore Coat Polysaccharide Biosynthesis Protein SpsA, Chain A"/>
    <property type="match status" value="1"/>
</dbReference>
<keyword evidence="3" id="KW-0808">Transferase</keyword>
<sequence length="412" mass="43829">MSLATASVVVVSRERPGALVRCLMALAQQDHPAFEVVVVADPAGLAAVAATGLAVKAVGFDEANISAARNLGLAQAAGEVVAFIDDDACAEPTWLSRLVAVFADARVMQATGFVRGRNGISFQWRACEVDRFGEDHALDVPEDRVSLHEGSGARAVKTVGTNCAFRAAALRAAGGFDPAFRFFLDEADVNLRLAARGGLTAVVPLAQVHHAFAASARRRADRVPLSLVEIGASTAVFLRRHAPEAAGALPQAVVRRERARLWRHLLRGRIGPLRMRALMAGLRAGWAEGLARRLALEPLPDSGAPFAPLPGTGPRGGVVLVTDRAGRAAALDQAGRAAGARIVTVLVLSRGFRRHRHGFTDGGFWLQEGGAHGKADRKGPVFWRTTAALRGEDERKRLAPVRPVWSDTPLDR</sequence>
<dbReference type="InterPro" id="IPR029044">
    <property type="entry name" value="Nucleotide-diphossugar_trans"/>
</dbReference>
<dbReference type="SUPFAM" id="SSF53448">
    <property type="entry name" value="Nucleotide-diphospho-sugar transferases"/>
    <property type="match status" value="1"/>
</dbReference>
<dbReference type="KEGG" id="nsm:JO391_19450"/>
<dbReference type="RefSeq" id="WP_220662057.1">
    <property type="nucleotide sequence ID" value="NZ_CP069370.1"/>
</dbReference>
<evidence type="ECO:0000256" key="1">
    <source>
        <dbReference type="ARBA" id="ARBA00006739"/>
    </source>
</evidence>
<dbReference type="AlphaFoldDB" id="A0A8G0ZQZ7"/>
<gene>
    <name evidence="4" type="ORF">JO391_19450</name>
</gene>
<reference evidence="4" key="1">
    <citation type="submission" date="2021-02" db="EMBL/GenBank/DDBJ databases">
        <title>Rhodobacter shimadae sp. nov., an aerobic anoxygenic phototrophic bacterium isolated from a hot spring.</title>
        <authorList>
            <person name="Muramatsu S."/>
            <person name="Haruta S."/>
            <person name="Hirose S."/>
            <person name="Hanada S."/>
        </authorList>
    </citation>
    <scope>NUCLEOTIDE SEQUENCE</scope>
    <source>
        <strain evidence="4">N10</strain>
    </source>
</reference>
<evidence type="ECO:0000313" key="5">
    <source>
        <dbReference type="Proteomes" id="UP000826300"/>
    </source>
</evidence>
<dbReference type="Proteomes" id="UP000826300">
    <property type="component" value="Chromosome"/>
</dbReference>
<keyword evidence="2" id="KW-0328">Glycosyltransferase</keyword>
<evidence type="ECO:0000256" key="2">
    <source>
        <dbReference type="ARBA" id="ARBA00022676"/>
    </source>
</evidence>
<dbReference type="GO" id="GO:0016757">
    <property type="term" value="F:glycosyltransferase activity"/>
    <property type="evidence" value="ECO:0007669"/>
    <property type="project" value="UniProtKB-KW"/>
</dbReference>
<dbReference type="Pfam" id="PF13641">
    <property type="entry name" value="Glyco_tranf_2_3"/>
    <property type="match status" value="1"/>
</dbReference>
<proteinExistence type="inferred from homology"/>
<evidence type="ECO:0000256" key="3">
    <source>
        <dbReference type="ARBA" id="ARBA00022679"/>
    </source>
</evidence>
<dbReference type="PANTHER" id="PTHR43179:SF12">
    <property type="entry name" value="GALACTOFURANOSYLTRANSFERASE GLFT2"/>
    <property type="match status" value="1"/>
</dbReference>